<reference evidence="3" key="2">
    <citation type="journal article" date="2021" name="PeerJ">
        <title>Extensive microbial diversity within the chicken gut microbiome revealed by metagenomics and culture.</title>
        <authorList>
            <person name="Gilroy R."/>
            <person name="Ravi A."/>
            <person name="Getino M."/>
            <person name="Pursley I."/>
            <person name="Horton D.L."/>
            <person name="Alikhan N.F."/>
            <person name="Baker D."/>
            <person name="Gharbi K."/>
            <person name="Hall N."/>
            <person name="Watson M."/>
            <person name="Adriaenssens E.M."/>
            <person name="Foster-Nyarko E."/>
            <person name="Jarju S."/>
            <person name="Secka A."/>
            <person name="Antonio M."/>
            <person name="Oren A."/>
            <person name="Chaudhuri R.R."/>
            <person name="La Ragione R."/>
            <person name="Hildebrand F."/>
            <person name="Pallen M.J."/>
        </authorList>
    </citation>
    <scope>NUCLEOTIDE SEQUENCE</scope>
    <source>
        <strain evidence="3">ChiHjej12B11-29160</strain>
    </source>
</reference>
<evidence type="ECO:0000259" key="2">
    <source>
        <dbReference type="Pfam" id="PF12682"/>
    </source>
</evidence>
<reference evidence="3" key="1">
    <citation type="submission" date="2020-10" db="EMBL/GenBank/DDBJ databases">
        <authorList>
            <person name="Gilroy R."/>
        </authorList>
    </citation>
    <scope>NUCLEOTIDE SEQUENCE</scope>
    <source>
        <strain evidence="3">ChiHjej12B11-29160</strain>
    </source>
</reference>
<dbReference type="Pfam" id="PF12682">
    <property type="entry name" value="Flavodoxin_4"/>
    <property type="match status" value="1"/>
</dbReference>
<comment type="caution">
    <text evidence="3">The sequence shown here is derived from an EMBL/GenBank/DDBJ whole genome shotgun (WGS) entry which is preliminary data.</text>
</comment>
<dbReference type="NCBIfam" id="NF005501">
    <property type="entry name" value="PRK07116.1"/>
    <property type="match status" value="1"/>
</dbReference>
<sequence length="154" mass="16420">MAQTVVAYFSASGVTARKAAEIAEATGAELYEIRSASPYTSADLNWQNKKSRSSVEMDDPASRPALAEDAPDFSGVSTVFLGFPIWWYVEPRIIDTFLDAADLSGVKVVPFATSGSSGISGAEKHLRELYPAINWQSGALLNSKNAASWAQGVA</sequence>
<dbReference type="PANTHER" id="PTHR39201:SF1">
    <property type="entry name" value="FLAVODOXIN-LIKE DOMAIN-CONTAINING PROTEIN"/>
    <property type="match status" value="1"/>
</dbReference>
<feature type="region of interest" description="Disordered" evidence="1">
    <location>
        <begin position="50"/>
        <end position="70"/>
    </location>
</feature>
<feature type="domain" description="Flavodoxin-like" evidence="2">
    <location>
        <begin position="4"/>
        <end position="145"/>
    </location>
</feature>
<protein>
    <submittedName>
        <fullName evidence="3">Flavodoxin</fullName>
    </submittedName>
</protein>
<dbReference type="Gene3D" id="3.40.50.360">
    <property type="match status" value="1"/>
</dbReference>
<evidence type="ECO:0000313" key="4">
    <source>
        <dbReference type="Proteomes" id="UP000824078"/>
    </source>
</evidence>
<dbReference type="SUPFAM" id="SSF52218">
    <property type="entry name" value="Flavoproteins"/>
    <property type="match status" value="1"/>
</dbReference>
<evidence type="ECO:0000313" key="3">
    <source>
        <dbReference type="EMBL" id="HIU24684.1"/>
    </source>
</evidence>
<dbReference type="EMBL" id="DVMQ01000018">
    <property type="protein sequence ID" value="HIU24684.1"/>
    <property type="molecule type" value="Genomic_DNA"/>
</dbReference>
<accession>A0A9D1L4K1</accession>
<dbReference type="InterPro" id="IPR008254">
    <property type="entry name" value="Flavodoxin/NO_synth"/>
</dbReference>
<dbReference type="InterPro" id="IPR029039">
    <property type="entry name" value="Flavoprotein-like_sf"/>
</dbReference>
<dbReference type="AlphaFoldDB" id="A0A9D1L4K1"/>
<organism evidence="3 4">
    <name type="scientific">Candidatus Coprovicinus avistercoris</name>
    <dbReference type="NCBI Taxonomy" id="2840754"/>
    <lineage>
        <taxon>Bacteria</taxon>
        <taxon>Bacillati</taxon>
        <taxon>Actinomycetota</taxon>
        <taxon>Coriobacteriia</taxon>
        <taxon>Coriobacteriales</taxon>
        <taxon>Coriobacteriaceae</taxon>
        <taxon>Coriobacteriaceae incertae sedis</taxon>
        <taxon>Candidatus Coprovicinus</taxon>
    </lineage>
</organism>
<evidence type="ECO:0000256" key="1">
    <source>
        <dbReference type="SAM" id="MobiDB-lite"/>
    </source>
</evidence>
<dbReference type="GO" id="GO:0010181">
    <property type="term" value="F:FMN binding"/>
    <property type="evidence" value="ECO:0007669"/>
    <property type="project" value="InterPro"/>
</dbReference>
<dbReference type="Proteomes" id="UP000824078">
    <property type="component" value="Unassembled WGS sequence"/>
</dbReference>
<gene>
    <name evidence="3" type="ORF">IAD17_07160</name>
</gene>
<proteinExistence type="predicted"/>
<name>A0A9D1L4K1_9ACTN</name>
<dbReference type="PANTHER" id="PTHR39201">
    <property type="entry name" value="EXPORTED PROTEIN-RELATED"/>
    <property type="match status" value="1"/>
</dbReference>